<name>A0A6A4H934_9AGAR</name>
<keyword evidence="3" id="KW-1185">Reference proteome</keyword>
<reference evidence="2" key="1">
    <citation type="journal article" date="2019" name="Environ. Microbiol.">
        <title>Fungal ecological strategies reflected in gene transcription - a case study of two litter decomposers.</title>
        <authorList>
            <person name="Barbi F."/>
            <person name="Kohler A."/>
            <person name="Barry K."/>
            <person name="Baskaran P."/>
            <person name="Daum C."/>
            <person name="Fauchery L."/>
            <person name="Ihrmark K."/>
            <person name="Kuo A."/>
            <person name="LaButti K."/>
            <person name="Lipzen A."/>
            <person name="Morin E."/>
            <person name="Grigoriev I.V."/>
            <person name="Henrissat B."/>
            <person name="Lindahl B."/>
            <person name="Martin F."/>
        </authorList>
    </citation>
    <scope>NUCLEOTIDE SEQUENCE</scope>
    <source>
        <strain evidence="2">JB14</strain>
    </source>
</reference>
<accession>A0A6A4H934</accession>
<protein>
    <submittedName>
        <fullName evidence="2">Uncharacterized protein</fullName>
    </submittedName>
</protein>
<organism evidence="2 3">
    <name type="scientific">Gymnopus androsaceus JB14</name>
    <dbReference type="NCBI Taxonomy" id="1447944"/>
    <lineage>
        <taxon>Eukaryota</taxon>
        <taxon>Fungi</taxon>
        <taxon>Dikarya</taxon>
        <taxon>Basidiomycota</taxon>
        <taxon>Agaricomycotina</taxon>
        <taxon>Agaricomycetes</taxon>
        <taxon>Agaricomycetidae</taxon>
        <taxon>Agaricales</taxon>
        <taxon>Marasmiineae</taxon>
        <taxon>Omphalotaceae</taxon>
        <taxon>Gymnopus</taxon>
    </lineage>
</organism>
<gene>
    <name evidence="2" type="ORF">BT96DRAFT_998715</name>
</gene>
<evidence type="ECO:0000313" key="3">
    <source>
        <dbReference type="Proteomes" id="UP000799118"/>
    </source>
</evidence>
<dbReference type="EMBL" id="ML769555">
    <property type="protein sequence ID" value="KAE9394168.1"/>
    <property type="molecule type" value="Genomic_DNA"/>
</dbReference>
<sequence length="64" mass="6794">MASSSSISPKAQNIKSSSALLRSILVNVKAQESDTPNDELSYSDNKATAAEQDRQATESAPLLK</sequence>
<proteinExistence type="predicted"/>
<evidence type="ECO:0000256" key="1">
    <source>
        <dbReference type="SAM" id="MobiDB-lite"/>
    </source>
</evidence>
<feature type="region of interest" description="Disordered" evidence="1">
    <location>
        <begin position="29"/>
        <end position="64"/>
    </location>
</feature>
<dbReference type="AlphaFoldDB" id="A0A6A4H934"/>
<evidence type="ECO:0000313" key="2">
    <source>
        <dbReference type="EMBL" id="KAE9394168.1"/>
    </source>
</evidence>
<dbReference type="Proteomes" id="UP000799118">
    <property type="component" value="Unassembled WGS sequence"/>
</dbReference>